<feature type="region of interest" description="Disordered" evidence="1">
    <location>
        <begin position="24"/>
        <end position="113"/>
    </location>
</feature>
<dbReference type="EMBL" id="JAMKOV010000012">
    <property type="protein sequence ID" value="KAI8037381.1"/>
    <property type="molecule type" value="Genomic_DNA"/>
</dbReference>
<name>A0A9P9YIF3_9MUSC</name>
<proteinExistence type="predicted"/>
<feature type="compositionally biased region" description="Basic and acidic residues" evidence="1">
    <location>
        <begin position="88"/>
        <end position="113"/>
    </location>
</feature>
<sequence length="159" mass="17482">MRWSALLLLISAFVLSAAVALPLSQEESEEVASSQDAELGQQDPDSSIEDTIHEGAANVASSSSEELNDGAKDEVKEKIDSSQEAASEEEKKAHLNKHQASETHARRSRSAEQERYRNLYNLALICPKRDTTNLEKGNTLNSHIEIADIYTICSSLPEK</sequence>
<dbReference type="AlphaFoldDB" id="A0A9P9YIF3"/>
<dbReference type="OrthoDB" id="7873009at2759"/>
<feature type="chain" id="PRO_5040457978" evidence="2">
    <location>
        <begin position="21"/>
        <end position="159"/>
    </location>
</feature>
<comment type="caution">
    <text evidence="3">The sequence shown here is derived from an EMBL/GenBank/DDBJ whole genome shotgun (WGS) entry which is preliminary data.</text>
</comment>
<evidence type="ECO:0000313" key="3">
    <source>
        <dbReference type="EMBL" id="KAI8037381.1"/>
    </source>
</evidence>
<feature type="signal peptide" evidence="2">
    <location>
        <begin position="1"/>
        <end position="20"/>
    </location>
</feature>
<reference evidence="3" key="1">
    <citation type="journal article" date="2023" name="Genome Biol. Evol.">
        <title>Long-read-based Genome Assembly of Drosophila gunungcola Reveals Fewer Chemosensory Genes in Flower-breeding Species.</title>
        <authorList>
            <person name="Negi A."/>
            <person name="Liao B.Y."/>
            <person name="Yeh S.D."/>
        </authorList>
    </citation>
    <scope>NUCLEOTIDE SEQUENCE</scope>
    <source>
        <strain evidence="3">Sukarami</strain>
    </source>
</reference>
<evidence type="ECO:0000256" key="2">
    <source>
        <dbReference type="SAM" id="SignalP"/>
    </source>
</evidence>
<accession>A0A9P9YIF3</accession>
<protein>
    <submittedName>
        <fullName evidence="3">Uncharacterized protein</fullName>
    </submittedName>
</protein>
<evidence type="ECO:0000256" key="1">
    <source>
        <dbReference type="SAM" id="MobiDB-lite"/>
    </source>
</evidence>
<keyword evidence="4" id="KW-1185">Reference proteome</keyword>
<evidence type="ECO:0000313" key="4">
    <source>
        <dbReference type="Proteomes" id="UP001059596"/>
    </source>
</evidence>
<dbReference type="Proteomes" id="UP001059596">
    <property type="component" value="Unassembled WGS sequence"/>
</dbReference>
<organism evidence="3 4">
    <name type="scientific">Drosophila gunungcola</name>
    <name type="common">fruit fly</name>
    <dbReference type="NCBI Taxonomy" id="103775"/>
    <lineage>
        <taxon>Eukaryota</taxon>
        <taxon>Metazoa</taxon>
        <taxon>Ecdysozoa</taxon>
        <taxon>Arthropoda</taxon>
        <taxon>Hexapoda</taxon>
        <taxon>Insecta</taxon>
        <taxon>Pterygota</taxon>
        <taxon>Neoptera</taxon>
        <taxon>Endopterygota</taxon>
        <taxon>Diptera</taxon>
        <taxon>Brachycera</taxon>
        <taxon>Muscomorpha</taxon>
        <taxon>Ephydroidea</taxon>
        <taxon>Drosophilidae</taxon>
        <taxon>Drosophila</taxon>
        <taxon>Sophophora</taxon>
    </lineage>
</organism>
<feature type="compositionally biased region" description="Basic and acidic residues" evidence="1">
    <location>
        <begin position="69"/>
        <end position="81"/>
    </location>
</feature>
<keyword evidence="2" id="KW-0732">Signal</keyword>
<gene>
    <name evidence="3" type="ORF">M5D96_009515</name>
</gene>